<reference evidence="2" key="1">
    <citation type="submission" date="2021-08" db="EMBL/GenBank/DDBJ databases">
        <title>Complete genome sequence of Pseudomonas phytophila.</title>
        <authorList>
            <person name="Weir B.S."/>
            <person name="Templeton M.D."/>
            <person name="Arshed S."/>
            <person name="Andersen M.T."/>
            <person name="Jayaraman J."/>
        </authorList>
    </citation>
    <scope>NUCLEOTIDE SEQUENCE</scope>
    <source>
        <strain evidence="2">ICMP 23753</strain>
    </source>
</reference>
<evidence type="ECO:0000313" key="2">
    <source>
        <dbReference type="EMBL" id="UXZ95285.1"/>
    </source>
</evidence>
<name>A0ABY6FBM0_9PSED</name>
<organism evidence="2 3">
    <name type="scientific">Pseudomonas phytophila</name>
    <dbReference type="NCBI Taxonomy" id="2867264"/>
    <lineage>
        <taxon>Bacteria</taxon>
        <taxon>Pseudomonadati</taxon>
        <taxon>Pseudomonadota</taxon>
        <taxon>Gammaproteobacteria</taxon>
        <taxon>Pseudomonadales</taxon>
        <taxon>Pseudomonadaceae</taxon>
        <taxon>Pseudomonas</taxon>
    </lineage>
</organism>
<dbReference type="Proteomes" id="UP001063228">
    <property type="component" value="Chromosome"/>
</dbReference>
<feature type="transmembrane region" description="Helical" evidence="1">
    <location>
        <begin position="103"/>
        <end position="122"/>
    </location>
</feature>
<feature type="transmembrane region" description="Helical" evidence="1">
    <location>
        <begin position="72"/>
        <end position="91"/>
    </location>
</feature>
<proteinExistence type="predicted"/>
<gene>
    <name evidence="2" type="ORF">K3169_23585</name>
</gene>
<accession>A0ABY6FBM0</accession>
<sequence>MVGKFPLIETFENSWIVFLGLVFSFFHCRHIGMLDAKAFHDTTPSLAFSNSFMTLLDITINRGLFFAKWTTIILATSAFYTVMIGVLLIQVIPTESVDMPTRIFLGATLYLVLVATGTYITYKYHRVKRYSPNFLKEQHRVLNPAGKKLWNILRDLQPNWILLVMTIYCATMAIVLLDRLTDFDVQTSPWRNLAKAIIYIFFLALWLFGTVIHHGFKRKSEMKKLK</sequence>
<dbReference type="RefSeq" id="WP_263268287.1">
    <property type="nucleotide sequence ID" value="NZ_CP081201.1"/>
</dbReference>
<keyword evidence="1" id="KW-1133">Transmembrane helix</keyword>
<evidence type="ECO:0000313" key="3">
    <source>
        <dbReference type="Proteomes" id="UP001063228"/>
    </source>
</evidence>
<keyword evidence="1" id="KW-0812">Transmembrane</keyword>
<keyword evidence="3" id="KW-1185">Reference proteome</keyword>
<protein>
    <recommendedName>
        <fullName evidence="4">Intracellular septation protein A</fullName>
    </recommendedName>
</protein>
<keyword evidence="1" id="KW-0472">Membrane</keyword>
<feature type="transmembrane region" description="Helical" evidence="1">
    <location>
        <begin position="15"/>
        <end position="32"/>
    </location>
</feature>
<feature type="transmembrane region" description="Helical" evidence="1">
    <location>
        <begin position="197"/>
        <end position="216"/>
    </location>
</feature>
<dbReference type="EMBL" id="CP081201">
    <property type="protein sequence ID" value="UXZ95285.1"/>
    <property type="molecule type" value="Genomic_DNA"/>
</dbReference>
<evidence type="ECO:0000256" key="1">
    <source>
        <dbReference type="SAM" id="Phobius"/>
    </source>
</evidence>
<feature type="transmembrane region" description="Helical" evidence="1">
    <location>
        <begin position="160"/>
        <end position="177"/>
    </location>
</feature>
<evidence type="ECO:0008006" key="4">
    <source>
        <dbReference type="Google" id="ProtNLM"/>
    </source>
</evidence>